<gene>
    <name evidence="2" type="ORF">FKV23_16665</name>
</gene>
<feature type="transmembrane region" description="Helical" evidence="1">
    <location>
        <begin position="84"/>
        <end position="101"/>
    </location>
</feature>
<reference evidence="2 3" key="1">
    <citation type="submission" date="2019-06" db="EMBL/GenBank/DDBJ databases">
        <title>Lysobacter alkalisoli sp. nov. isolated from saline-alkali soil.</title>
        <authorList>
            <person name="Sun J.-Q."/>
            <person name="Xu L."/>
        </authorList>
    </citation>
    <scope>NUCLEOTIDE SEQUENCE [LARGE SCALE GENOMIC DNA]</scope>
    <source>
        <strain evidence="2 3">SJ-36</strain>
    </source>
</reference>
<dbReference type="RefSeq" id="WP_141624876.1">
    <property type="nucleotide sequence ID" value="NZ_CP041242.1"/>
</dbReference>
<dbReference type="AlphaFoldDB" id="A0A514BVX3"/>
<evidence type="ECO:0000313" key="2">
    <source>
        <dbReference type="EMBL" id="QDH71544.1"/>
    </source>
</evidence>
<dbReference type="OrthoDB" id="5977164at2"/>
<keyword evidence="1" id="KW-0472">Membrane</keyword>
<evidence type="ECO:0008006" key="4">
    <source>
        <dbReference type="Google" id="ProtNLM"/>
    </source>
</evidence>
<protein>
    <recommendedName>
        <fullName evidence="4">YggT family protein</fullName>
    </recommendedName>
</protein>
<feature type="transmembrane region" description="Helical" evidence="1">
    <location>
        <begin position="59"/>
        <end position="78"/>
    </location>
</feature>
<evidence type="ECO:0000256" key="1">
    <source>
        <dbReference type="SAM" id="Phobius"/>
    </source>
</evidence>
<keyword evidence="3" id="KW-1185">Reference proteome</keyword>
<accession>A0A514BVX3</accession>
<proteinExistence type="predicted"/>
<organism evidence="2 3">
    <name type="scientific">Marilutibacter alkalisoli</name>
    <dbReference type="NCBI Taxonomy" id="2591633"/>
    <lineage>
        <taxon>Bacteria</taxon>
        <taxon>Pseudomonadati</taxon>
        <taxon>Pseudomonadota</taxon>
        <taxon>Gammaproteobacteria</taxon>
        <taxon>Lysobacterales</taxon>
        <taxon>Lysobacteraceae</taxon>
        <taxon>Marilutibacter</taxon>
    </lineage>
</organism>
<keyword evidence="1" id="KW-0812">Transmembrane</keyword>
<feature type="transmembrane region" description="Helical" evidence="1">
    <location>
        <begin position="6"/>
        <end position="24"/>
    </location>
</feature>
<sequence length="119" mass="14067">MITEVPLYAVVIDYLLGMVMWTLIGRFGMRIFLPEDSKFFFSRFFIRVTDPLIRLFKPITPGFLVPAMVPLYVAWFFFMARFYLMPWLLGYSVMGMLSFPLEGQITKALRYFWHLLLGS</sequence>
<dbReference type="Proteomes" id="UP000317199">
    <property type="component" value="Chromosome"/>
</dbReference>
<evidence type="ECO:0000313" key="3">
    <source>
        <dbReference type="Proteomes" id="UP000317199"/>
    </source>
</evidence>
<keyword evidence="1" id="KW-1133">Transmembrane helix</keyword>
<dbReference type="KEGG" id="lyj:FKV23_16665"/>
<name>A0A514BVX3_9GAMM</name>
<dbReference type="EMBL" id="CP041242">
    <property type="protein sequence ID" value="QDH71544.1"/>
    <property type="molecule type" value="Genomic_DNA"/>
</dbReference>